<keyword evidence="2" id="KW-0472">Membrane</keyword>
<accession>A0A0R3SF21</accession>
<reference evidence="5 6" key="2">
    <citation type="submission" date="2018-11" db="EMBL/GenBank/DDBJ databases">
        <authorList>
            <consortium name="Pathogen Informatics"/>
        </authorList>
    </citation>
    <scope>NUCLEOTIDE SEQUENCE [LARGE SCALE GENOMIC DNA]</scope>
</reference>
<dbReference type="GO" id="GO:0005829">
    <property type="term" value="C:cytosol"/>
    <property type="evidence" value="ECO:0007669"/>
    <property type="project" value="TreeGrafter"/>
</dbReference>
<dbReference type="InterPro" id="IPR009771">
    <property type="entry name" value="RIC1_C"/>
</dbReference>
<keyword evidence="3" id="KW-0999">Mitochondrion inner membrane</keyword>
<dbReference type="GO" id="GO:0006886">
    <property type="term" value="P:intracellular protein transport"/>
    <property type="evidence" value="ECO:0007669"/>
    <property type="project" value="InterPro"/>
</dbReference>
<evidence type="ECO:0000256" key="3">
    <source>
        <dbReference type="RuleBase" id="RU363009"/>
    </source>
</evidence>
<dbReference type="Pfam" id="PF25440">
    <property type="entry name" value="Beta-prop_RIC1_2nd"/>
    <property type="match status" value="1"/>
</dbReference>
<reference evidence="7" key="1">
    <citation type="submission" date="2016-04" db="UniProtKB">
        <authorList>
            <consortium name="WormBaseParasite"/>
        </authorList>
    </citation>
    <scope>IDENTIFICATION</scope>
</reference>
<organism evidence="7">
    <name type="scientific">Hymenolepis diminuta</name>
    <name type="common">Rat tapeworm</name>
    <dbReference type="NCBI Taxonomy" id="6216"/>
    <lineage>
        <taxon>Eukaryota</taxon>
        <taxon>Metazoa</taxon>
        <taxon>Spiralia</taxon>
        <taxon>Lophotrochozoa</taxon>
        <taxon>Platyhelminthes</taxon>
        <taxon>Cestoda</taxon>
        <taxon>Eucestoda</taxon>
        <taxon>Cyclophyllidea</taxon>
        <taxon>Hymenolepididae</taxon>
        <taxon>Hymenolepis</taxon>
    </lineage>
</organism>
<dbReference type="SUPFAM" id="SSF50978">
    <property type="entry name" value="WD40 repeat-like"/>
    <property type="match status" value="1"/>
</dbReference>
<name>A0A0R3SF21_HYMDI</name>
<dbReference type="PANTHER" id="PTHR22746">
    <property type="entry name" value="RAB6A-GEF COMPLEX PARTNER PROTEIN 1"/>
    <property type="match status" value="1"/>
</dbReference>
<evidence type="ECO:0000256" key="2">
    <source>
        <dbReference type="ARBA" id="ARBA00023136"/>
    </source>
</evidence>
<dbReference type="GO" id="GO:0034066">
    <property type="term" value="C:Ric1-Rgp1 guanyl-nucleotide exchange factor complex"/>
    <property type="evidence" value="ECO:0007669"/>
    <property type="project" value="InterPro"/>
</dbReference>
<evidence type="ECO:0000256" key="1">
    <source>
        <dbReference type="ARBA" id="ARBA00004370"/>
    </source>
</evidence>
<dbReference type="Proteomes" id="UP000274504">
    <property type="component" value="Unassembled WGS sequence"/>
</dbReference>
<dbReference type="InterPro" id="IPR026769">
    <property type="entry name" value="Mic13"/>
</dbReference>
<evidence type="ECO:0000313" key="6">
    <source>
        <dbReference type="Proteomes" id="UP000274504"/>
    </source>
</evidence>
<feature type="domain" description="RIC1 C-terminal alpha solenoid region" evidence="4">
    <location>
        <begin position="948"/>
        <end position="1145"/>
    </location>
</feature>
<evidence type="ECO:0000313" key="7">
    <source>
        <dbReference type="WBParaSite" id="HDID_0000340901-mRNA-1"/>
    </source>
</evidence>
<dbReference type="Pfam" id="PF15884">
    <property type="entry name" value="QIL1"/>
    <property type="match status" value="1"/>
</dbReference>
<keyword evidence="3" id="KW-0496">Mitochondrion</keyword>
<comment type="function">
    <text evidence="3">Component of the MICOS complex, a large protein complex of the mitochondrial inner membrane that plays crucial roles in the maintenance of crista junctions, inner membrane architecture, and formation of contact sites to the outer membrane.</text>
</comment>
<sequence>MYYFSDSPVVLTDLPSDHNSYIAATDDCRLVAVLVSNMIYFHCQKSNVLLCRYRHNPSHLERYGNLSCAAWNSSGNVLLLRTDLGFLCLLCVSISEIEQLNHDNSVKMRYELCCLPSCVTTCNKIIAGNKLGRVICLNWLGEVLTNEGFDLHSIPVQSEIGINAVISHVEPSVNCLRFHWAPTLGGFLVTLTNGCLLLVILPLSVLDSEQVRAVYLTQVELYSPISVNSRFRSFAVGSSNGQITSYHIDEMSNALVISQKFHLPDPVRHGIDKMPGTVKTISWSPDGYCLAAAWSPHGMALWSVFGSLLYSTLLDQAEVTRFLAPLNFCWTLKGFYLWTISSFVDDPDRREREEYLNAFRERLLHSCNALPQTQRQIAKNMAKMRSDLHLDDSGDDESGSEVNTNGKATLAKNRNFLMVFRLAKSALATNPTGDNHLHLLMYTADSIYVTVRRFLHSRRNMLNVPLPPEYIRTNFPLKFAAMNPQGSHVIVAGSRGFALCVLSTLQCRLFGNITQEQAFEVHAGLAWWGHFICFCAFNYAVNRCEIRCYPCTEKLDDRFASILPLDNSIRPLVLDVVGNRLIVFSTDSHYRSFDLTFGSKPHGLCLRLSVLEVVLTPHSTYNLSSFFPYAACLTRVFPFSLHSNSPITKHANSFCDVNLCSSNLSNFLNVYIAFFLVSSVLADGNLSQRRNAADPEDTTLLVTYAGNLLLLPNLHTTSLIQPHNENGSVIAEFFGFGLKKDTDTRKYRDTFSPTLIASRVELLWSPTAYVPLPSPPQRPTEFFDMGKSDSESEEDAEVGEVSFKCGPKEEGGGINSSCTSSLLGDSIWLFCGADGMRIWLPLDTAVAKRSMVEPSIPSSPNMEKRLQSNGGVYFPPLVHSTKASRRVMISLGLDGLSYPLVIFLDKAVLVTVQSDYLRTERSYSDVLSDPYIQMPFYCTNFKTNLFLPHLLKDLLRKNLSDVAFELASAYRHLPYFQHILELLLHEVLEEEATSKFPIPDPLLPQVTAFIEQFPHFLDVVVQCTRKTEVTWWRHLFCSLGRRPKDLFDHALSLEQLDTAASCLVILQNSESQATCKQAGFVLLTENHSCDLSILEFIAFLSQSALLLLETAIKECQWHHVKDLMRFLKATTLSDKSTDDVLNEVDAFFERVKCRFLREGSWKCLEEIFSNVPSIPPNEINPQNDLMESSDLQSSLLSHWLLANRLIACREHVAIVDDWPRCFQRLHSDFGMFLPLVTQKEGVLVSGQKRPGFARAVNGDKLDSFSNLEVSPHCNLNDEAPTFHRALRTQRQLQKLLSHLLLVLRELKPSSGPEVFTPPETSLFSWTLLIAILQLDKQAVLTVFSFLQNKCEADTSPEILITFILQFLNGLESLESLISANPRANPEYFGFFVELKPRIRKFVQPLVEPKPVIVNVEGKSTSKLPNGVILEQKNIPASKASPENHISMSISVQTIKTQNHVAADFESSSDDHLVHPGIEEEGSRSSWAVYYSIIRGVWSSSSESAEAYEYLKTCVMPQVSEAVRKAPYEAQLKWNECVKSSFSRLESVSASSVSAKLDEILKKAKIRSD</sequence>
<comment type="subunit">
    <text evidence="3">Component of the mitochondrial contact site and cristae organizing system (MICOS) complex.</text>
</comment>
<dbReference type="InterPro" id="IPR040096">
    <property type="entry name" value="Ric1"/>
</dbReference>
<dbReference type="OrthoDB" id="67540at2759"/>
<comment type="similarity">
    <text evidence="3">Belongs to the MICOS complex subunit Mic13 family.</text>
</comment>
<evidence type="ECO:0000313" key="5">
    <source>
        <dbReference type="EMBL" id="VDL32263.1"/>
    </source>
</evidence>
<evidence type="ECO:0000259" key="4">
    <source>
        <dbReference type="Pfam" id="PF07064"/>
    </source>
</evidence>
<dbReference type="GO" id="GO:0000139">
    <property type="term" value="C:Golgi membrane"/>
    <property type="evidence" value="ECO:0007669"/>
    <property type="project" value="TreeGrafter"/>
</dbReference>
<dbReference type="EMBL" id="UYSG01001026">
    <property type="protein sequence ID" value="VDL32263.1"/>
    <property type="molecule type" value="Genomic_DNA"/>
</dbReference>
<dbReference type="PANTHER" id="PTHR22746:SF10">
    <property type="entry name" value="GUANINE NUCLEOTIDE EXCHANGE FACTOR SUBUNIT RIC1"/>
    <property type="match status" value="1"/>
</dbReference>
<comment type="subcellular location">
    <subcellularLocation>
        <location evidence="1">Membrane</location>
    </subcellularLocation>
    <subcellularLocation>
        <location evidence="3">Mitochondrion inner membrane</location>
        <topology evidence="3">Single-pass membrane protein</topology>
    </subcellularLocation>
</comment>
<dbReference type="InterPro" id="IPR036322">
    <property type="entry name" value="WD40_repeat_dom_sf"/>
</dbReference>
<dbReference type="WBParaSite" id="HDID_0000340901-mRNA-1">
    <property type="protein sequence ID" value="HDID_0000340901-mRNA-1"/>
    <property type="gene ID" value="HDID_0000340901"/>
</dbReference>
<dbReference type="GO" id="GO:0042147">
    <property type="term" value="P:retrograde transport, endosome to Golgi"/>
    <property type="evidence" value="ECO:0007669"/>
    <property type="project" value="TreeGrafter"/>
</dbReference>
<gene>
    <name evidence="5" type="ORF">HDID_LOCUS3407</name>
</gene>
<protein>
    <recommendedName>
        <fullName evidence="3">MICOS complex subunit MIC13</fullName>
    </recommendedName>
</protein>
<dbReference type="GO" id="GO:0061617">
    <property type="term" value="C:MICOS complex"/>
    <property type="evidence" value="ECO:0007669"/>
    <property type="project" value="UniProtKB-UniRule"/>
</dbReference>
<dbReference type="Pfam" id="PF07064">
    <property type="entry name" value="RIC1"/>
    <property type="match status" value="1"/>
</dbReference>
<dbReference type="STRING" id="6216.A0A0R3SF21"/>
<proteinExistence type="inferred from homology"/>
<dbReference type="SUPFAM" id="SSF101908">
    <property type="entry name" value="Putative isomerase YbhE"/>
    <property type="match status" value="1"/>
</dbReference>